<organism evidence="2 3">
    <name type="scientific">SAR86 cluster bacterium</name>
    <dbReference type="NCBI Taxonomy" id="2030880"/>
    <lineage>
        <taxon>Bacteria</taxon>
        <taxon>Pseudomonadati</taxon>
        <taxon>Pseudomonadota</taxon>
        <taxon>Gammaproteobacteria</taxon>
        <taxon>SAR86 cluster</taxon>
    </lineage>
</organism>
<comment type="caution">
    <text evidence="2">The sequence shown here is derived from an EMBL/GenBank/DDBJ whole genome shotgun (WGS) entry which is preliminary data.</text>
</comment>
<dbReference type="InterPro" id="IPR007813">
    <property type="entry name" value="PilN"/>
</dbReference>
<feature type="transmembrane region" description="Helical" evidence="1">
    <location>
        <begin position="21"/>
        <end position="40"/>
    </location>
</feature>
<dbReference type="GO" id="GO:0043107">
    <property type="term" value="P:type IV pilus-dependent motility"/>
    <property type="evidence" value="ECO:0007669"/>
    <property type="project" value="TreeGrafter"/>
</dbReference>
<protein>
    <submittedName>
        <fullName evidence="2">Pilus assembly protein PilN</fullName>
    </submittedName>
</protein>
<dbReference type="EMBL" id="NVQR01000073">
    <property type="protein sequence ID" value="PCH61103.1"/>
    <property type="molecule type" value="Genomic_DNA"/>
</dbReference>
<keyword evidence="1" id="KW-1133">Transmembrane helix</keyword>
<dbReference type="PANTHER" id="PTHR40278:SF2">
    <property type="entry name" value="TYPE IV PILUS INNER MEMBRANE COMPONENT PILN"/>
    <property type="match status" value="1"/>
</dbReference>
<sequence length="191" mass="21701">MAQINLLPWREQLREEKKRGFISTLIGGVIIAAGLVFLVHQQVQQKIDLQDSRNEYLLSQIQQLDVQLTEISDLQKKKNEIRDRMNVISDLQGVRPGIVRIFDELVRTLPEGVYYTNLTREGSQLSLIGVAQSYSKLTQLLRRLESSNWFSEADLSNAVAWENAGINENDVNAFSIDLNLVFGELLQEAGE</sequence>
<evidence type="ECO:0000313" key="2">
    <source>
        <dbReference type="EMBL" id="PCH61103.1"/>
    </source>
</evidence>
<dbReference type="AlphaFoldDB" id="A0A2A4MMG3"/>
<gene>
    <name evidence="2" type="ORF">COC19_05085</name>
</gene>
<dbReference type="Pfam" id="PF05137">
    <property type="entry name" value="PilN"/>
    <property type="match status" value="1"/>
</dbReference>
<reference evidence="3" key="1">
    <citation type="submission" date="2017-08" db="EMBL/GenBank/DDBJ databases">
        <title>A dynamic microbial community with high functional redundancy inhabits the cold, oxic subseafloor aquifer.</title>
        <authorList>
            <person name="Tully B.J."/>
            <person name="Wheat C.G."/>
            <person name="Glazer B.T."/>
            <person name="Huber J.A."/>
        </authorList>
    </citation>
    <scope>NUCLEOTIDE SEQUENCE [LARGE SCALE GENOMIC DNA]</scope>
</reference>
<keyword evidence="1" id="KW-0472">Membrane</keyword>
<proteinExistence type="predicted"/>
<evidence type="ECO:0000313" key="3">
    <source>
        <dbReference type="Proteomes" id="UP000218172"/>
    </source>
</evidence>
<keyword evidence="1" id="KW-0812">Transmembrane</keyword>
<name>A0A2A4MMG3_9GAMM</name>
<evidence type="ECO:0000256" key="1">
    <source>
        <dbReference type="SAM" id="Phobius"/>
    </source>
</evidence>
<dbReference type="PANTHER" id="PTHR40278">
    <property type="entry name" value="DNA UTILIZATION PROTEIN HOFN"/>
    <property type="match status" value="1"/>
</dbReference>
<dbReference type="GO" id="GO:0043683">
    <property type="term" value="P:type IV pilus assembly"/>
    <property type="evidence" value="ECO:0007669"/>
    <property type="project" value="TreeGrafter"/>
</dbReference>
<dbReference type="InterPro" id="IPR052534">
    <property type="entry name" value="Extracell_DNA_Util/SecSys_Comp"/>
</dbReference>
<dbReference type="Proteomes" id="UP000218172">
    <property type="component" value="Unassembled WGS sequence"/>
</dbReference>
<accession>A0A2A4MMG3</accession>